<gene>
    <name evidence="1" type="ORF">SYNTR_0557</name>
</gene>
<dbReference type="RefSeq" id="WP_156203075.1">
    <property type="nucleotide sequence ID" value="NZ_CP046457.1"/>
</dbReference>
<accession>A0A6I6DDL8</accession>
<evidence type="ECO:0000313" key="1">
    <source>
        <dbReference type="EMBL" id="QGT99150.1"/>
    </source>
</evidence>
<dbReference type="OrthoDB" id="9992414at2"/>
<proteinExistence type="predicted"/>
<dbReference type="KEGG" id="salq:SYNTR_0557"/>
<sequence>MQKQHHKAILDYEDVLDLNVYQNVWLPFGDNKETDVYRLIRQERIGHY</sequence>
<keyword evidence="2" id="KW-1185">Reference proteome</keyword>
<organism evidence="1 2">
    <name type="scientific">Candidatus Syntrophocurvum alkaliphilum</name>
    <dbReference type="NCBI Taxonomy" id="2293317"/>
    <lineage>
        <taxon>Bacteria</taxon>
        <taxon>Bacillati</taxon>
        <taxon>Bacillota</taxon>
        <taxon>Clostridia</taxon>
        <taxon>Eubacteriales</taxon>
        <taxon>Syntrophomonadaceae</taxon>
        <taxon>Candidatus Syntrophocurvum</taxon>
    </lineage>
</organism>
<protein>
    <submittedName>
        <fullName evidence="1">Uncharacterized protein</fullName>
    </submittedName>
</protein>
<dbReference type="AlphaFoldDB" id="A0A6I6DDL8"/>
<evidence type="ECO:0000313" key="2">
    <source>
        <dbReference type="Proteomes" id="UP000426444"/>
    </source>
</evidence>
<name>A0A6I6DDL8_9FIRM</name>
<dbReference type="EMBL" id="CP046457">
    <property type="protein sequence ID" value="QGT99150.1"/>
    <property type="molecule type" value="Genomic_DNA"/>
</dbReference>
<reference evidence="2" key="1">
    <citation type="journal article" date="2019" name="Microbiology">
        <title>Complete Genome Sequence of an Uncultured Bacterium of the Candidate Phylum Bipolaricaulota.</title>
        <authorList>
            <person name="Kadnikov V.V."/>
            <person name="Mardanov A.V."/>
            <person name="Beletsky A.V."/>
            <person name="Frank Y.A."/>
            <person name="Karnachuk O.V."/>
            <person name="Ravin N.V."/>
        </authorList>
    </citation>
    <scope>NUCLEOTIDE SEQUENCE [LARGE SCALE GENOMIC DNA]</scope>
</reference>
<dbReference type="Proteomes" id="UP000426444">
    <property type="component" value="Chromosome"/>
</dbReference>